<dbReference type="OrthoDB" id="550575at2759"/>
<feature type="compositionally biased region" description="Low complexity" evidence="1">
    <location>
        <begin position="232"/>
        <end position="253"/>
    </location>
</feature>
<feature type="compositionally biased region" description="Low complexity" evidence="1">
    <location>
        <begin position="265"/>
        <end position="279"/>
    </location>
</feature>
<dbReference type="AlphaFoldDB" id="A0A151ZGH1"/>
<dbReference type="InParanoid" id="A0A151ZGH1"/>
<feature type="region of interest" description="Disordered" evidence="1">
    <location>
        <begin position="65"/>
        <end position="91"/>
    </location>
</feature>
<keyword evidence="3" id="KW-1185">Reference proteome</keyword>
<dbReference type="InterPro" id="IPR032675">
    <property type="entry name" value="LRR_dom_sf"/>
</dbReference>
<feature type="compositionally biased region" description="Low complexity" evidence="1">
    <location>
        <begin position="341"/>
        <end position="360"/>
    </location>
</feature>
<dbReference type="GO" id="GO:0019005">
    <property type="term" value="C:SCF ubiquitin ligase complex"/>
    <property type="evidence" value="ECO:0007669"/>
    <property type="project" value="TreeGrafter"/>
</dbReference>
<feature type="compositionally biased region" description="Low complexity" evidence="1">
    <location>
        <begin position="66"/>
        <end position="90"/>
    </location>
</feature>
<feature type="compositionally biased region" description="Low complexity" evidence="1">
    <location>
        <begin position="295"/>
        <end position="313"/>
    </location>
</feature>
<dbReference type="FunCoup" id="A0A151ZGH1">
    <property type="interactions" value="598"/>
</dbReference>
<name>A0A151ZGH1_TIELA</name>
<organism evidence="2 3">
    <name type="scientific">Tieghemostelium lacteum</name>
    <name type="common">Slime mold</name>
    <name type="synonym">Dictyostelium lacteum</name>
    <dbReference type="NCBI Taxonomy" id="361077"/>
    <lineage>
        <taxon>Eukaryota</taxon>
        <taxon>Amoebozoa</taxon>
        <taxon>Evosea</taxon>
        <taxon>Eumycetozoa</taxon>
        <taxon>Dictyostelia</taxon>
        <taxon>Dictyosteliales</taxon>
        <taxon>Raperosteliaceae</taxon>
        <taxon>Tieghemostelium</taxon>
    </lineage>
</organism>
<dbReference type="OMA" id="CIYLQDL"/>
<feature type="region of interest" description="Disordered" evidence="1">
    <location>
        <begin position="232"/>
        <end position="314"/>
    </location>
</feature>
<comment type="caution">
    <text evidence="2">The sequence shown here is derived from an EMBL/GenBank/DDBJ whole genome shotgun (WGS) entry which is preliminary data.</text>
</comment>
<dbReference type="Proteomes" id="UP000076078">
    <property type="component" value="Unassembled WGS sequence"/>
</dbReference>
<dbReference type="EMBL" id="LODT01000028">
    <property type="protein sequence ID" value="KYQ93063.1"/>
    <property type="molecule type" value="Genomic_DNA"/>
</dbReference>
<dbReference type="GO" id="GO:0031146">
    <property type="term" value="P:SCF-dependent proteasomal ubiquitin-dependent protein catabolic process"/>
    <property type="evidence" value="ECO:0007669"/>
    <property type="project" value="TreeGrafter"/>
</dbReference>
<evidence type="ECO:0000256" key="1">
    <source>
        <dbReference type="SAM" id="MobiDB-lite"/>
    </source>
</evidence>
<dbReference type="STRING" id="361077.A0A151ZGH1"/>
<feature type="region of interest" description="Disordered" evidence="1">
    <location>
        <begin position="326"/>
        <end position="376"/>
    </location>
</feature>
<proteinExistence type="predicted"/>
<evidence type="ECO:0000313" key="2">
    <source>
        <dbReference type="EMBL" id="KYQ93063.1"/>
    </source>
</evidence>
<feature type="compositionally biased region" description="Polar residues" evidence="1">
    <location>
        <begin position="326"/>
        <end position="340"/>
    </location>
</feature>
<accession>A0A151ZGH1</accession>
<dbReference type="Gene3D" id="3.80.10.10">
    <property type="entry name" value="Ribonuclease Inhibitor"/>
    <property type="match status" value="3"/>
</dbReference>
<dbReference type="PANTHER" id="PTHR13318">
    <property type="entry name" value="PARTNER OF PAIRED, ISOFORM B-RELATED"/>
    <property type="match status" value="1"/>
</dbReference>
<dbReference type="SMART" id="SM00367">
    <property type="entry name" value="LRR_CC"/>
    <property type="match status" value="9"/>
</dbReference>
<gene>
    <name evidence="2" type="ORF">DLAC_05674</name>
</gene>
<dbReference type="InterPro" id="IPR006553">
    <property type="entry name" value="Leu-rich_rpt_Cys-con_subtyp"/>
</dbReference>
<protein>
    <submittedName>
        <fullName evidence="2">Uncharacterized protein</fullName>
    </submittedName>
</protein>
<reference evidence="2 3" key="1">
    <citation type="submission" date="2015-12" db="EMBL/GenBank/DDBJ databases">
        <title>Dictyostelia acquired genes for synthesis and detection of signals that induce cell-type specialization by lateral gene transfer from prokaryotes.</title>
        <authorList>
            <person name="Gloeckner G."/>
            <person name="Schaap P."/>
        </authorList>
    </citation>
    <scope>NUCLEOTIDE SEQUENCE [LARGE SCALE GENOMIC DNA]</scope>
    <source>
        <strain evidence="2 3">TK</strain>
    </source>
</reference>
<feature type="compositionally biased region" description="Low complexity" evidence="1">
    <location>
        <begin position="367"/>
        <end position="376"/>
    </location>
</feature>
<sequence>MNKNKKKLNLEIPIGNSINGNISYPKQIEYLKLLSKNQLVTLKQLCFITLSKIFYDQLCLMESSKKSPSTASPKITSTQTTPTSPTQHHTNTIVPISGMETLSISNHSTSSTSTTHCNISNTSTLSASSSSSVGIHGISSLPLEIKEELLHFMLEHRLLHISKLYHSFDFLSIVDSRIKSLDFSMVKSKISTNDPTRELLKICTNLQNIDLSNCYEANDSILKIIISNLSNQPHSNSNSNPSTPTGIPSSSSTFNLPPIEETTHHNSNTTSSSSSSSSSLRKSFLNKILKKRKSQSGTNNSNSTPNSPQPTHNEISVITSTLSPNTVSNNAQLLPTSPNISQSNNSLLSASTSTSSFEEQSINDMESLSSSTTSDSLHSVLDSSQQMGSGLLFLSLKQCTTFTDSIIRRLLKLSPNLTYLDLTGCSIHQKTLQLITGNCLKLKTLSLSTIPLPMSPSIVNSFHNILNLTSLDLSYLTNLTDAVMSSLLSSPTSISSSSVISSIQNPVNAVQSLKIPTSPLQSPRKAPSIQSLFQISSSYSLNSGTSLKTFMDLSNSSLTFPSTGTNSTTSSNSGSATILFPTSLLSLNLSQSDIEDESLLLISKKCPLLQEIDLSFCSKISNQGLSDLASGLSNLLSFSARVVKASTGISEVVMKNKYIQKLDIRFTKIEEAQLKEIGQHLTFLKILRVDGTPITDNVIRSICTQNRSLEIIGLSQCKNITYEIIMILADLSKCLRKLYISHSRLGLSTNTNSSQSHNISNTNVLQYLEKMFSSDGCTQLSCLDIAFTPLVNDQILSVLCKSRVAESLEALFIGGGFHNLSNYSVAQLALSCPRIRVFSCISSFNILDESICECIRKWLLLEALELTDCTSLTTVSPMYLVQSDECLHIHFHLRFVFFSSSLEFKDHSALSKIEGKTSIEIFEMRQKITLEDILEQNWLNL</sequence>
<evidence type="ECO:0000313" key="3">
    <source>
        <dbReference type="Proteomes" id="UP000076078"/>
    </source>
</evidence>
<dbReference type="SUPFAM" id="SSF52047">
    <property type="entry name" value="RNI-like"/>
    <property type="match status" value="2"/>
</dbReference>